<dbReference type="Proteomes" id="UP001146793">
    <property type="component" value="Unassembled WGS sequence"/>
</dbReference>
<name>A0AAV7YTW0_9EUKA</name>
<accession>A0AAV7YTW0</accession>
<sequence>MSIRKKRRNRRNKVAPRKPKKESFKGILADVWNKKKSFRTNYRNIGLASDLQKDLRKKALTMRVDCEISELDYVKNKKFGNAIQKDKKTKSNTSIDLVMIRENVNRKQAIGIMNSKDLDTEKEQVSQEKQEKKRKRLNEKDRGTTESKNLKTDKEKEAQEPNKKENKNKNTQKPKKKKKKRKRKTEYDKIKEKDDEMKRKRKQSYKEKLEYLEKLGQSQARPRLKRLCGSEMKLMKQLIEKHGDDYKAMERDIKINVYQHTEKKLRNKAEVYLKQTEDFERYRLKREKRKLERKEKLKENNNGKTKGKTKKQWHKKKRPRKQYTKGKVSTLIKK</sequence>
<dbReference type="InterPro" id="IPR019002">
    <property type="entry name" value="Ribosome_biogenesis_Nop16"/>
</dbReference>
<feature type="region of interest" description="Disordered" evidence="5">
    <location>
        <begin position="111"/>
        <end position="206"/>
    </location>
</feature>
<evidence type="ECO:0000256" key="1">
    <source>
        <dbReference type="ARBA" id="ARBA00004604"/>
    </source>
</evidence>
<comment type="subcellular location">
    <subcellularLocation>
        <location evidence="1">Nucleus</location>
        <location evidence="1">Nucleolus</location>
    </subcellularLocation>
</comment>
<feature type="compositionally biased region" description="Basic and acidic residues" evidence="5">
    <location>
        <begin position="116"/>
        <end position="131"/>
    </location>
</feature>
<organism evidence="6 7">
    <name type="scientific">Anaeramoeba flamelloides</name>
    <dbReference type="NCBI Taxonomy" id="1746091"/>
    <lineage>
        <taxon>Eukaryota</taxon>
        <taxon>Metamonada</taxon>
        <taxon>Anaeramoebidae</taxon>
        <taxon>Anaeramoeba</taxon>
    </lineage>
</organism>
<feature type="compositionally biased region" description="Basic residues" evidence="5">
    <location>
        <begin position="170"/>
        <end position="184"/>
    </location>
</feature>
<reference evidence="6" key="1">
    <citation type="submission" date="2022-08" db="EMBL/GenBank/DDBJ databases">
        <title>Novel sulphate-reducing endosymbionts in the free-living metamonad Anaeramoeba.</title>
        <authorList>
            <person name="Jerlstrom-Hultqvist J."/>
            <person name="Cepicka I."/>
            <person name="Gallot-Lavallee L."/>
            <person name="Salas-Leiva D."/>
            <person name="Curtis B.A."/>
            <person name="Zahonova K."/>
            <person name="Pipaliya S."/>
            <person name="Dacks J."/>
            <person name="Roger A.J."/>
        </authorList>
    </citation>
    <scope>NUCLEOTIDE SEQUENCE</scope>
    <source>
        <strain evidence="6">Busselton2</strain>
    </source>
</reference>
<evidence type="ECO:0000313" key="7">
    <source>
        <dbReference type="Proteomes" id="UP001146793"/>
    </source>
</evidence>
<comment type="similarity">
    <text evidence="2">Belongs to the NOP16 family.</text>
</comment>
<keyword evidence="4" id="KW-0539">Nucleus</keyword>
<feature type="compositionally biased region" description="Basic and acidic residues" evidence="5">
    <location>
        <begin position="138"/>
        <end position="168"/>
    </location>
</feature>
<dbReference type="AlphaFoldDB" id="A0AAV7YTW0"/>
<proteinExistence type="inferred from homology"/>
<feature type="compositionally biased region" description="Basic residues" evidence="5">
    <location>
        <begin position="305"/>
        <end position="324"/>
    </location>
</feature>
<evidence type="ECO:0000256" key="5">
    <source>
        <dbReference type="SAM" id="MobiDB-lite"/>
    </source>
</evidence>
<protein>
    <recommendedName>
        <fullName evidence="3">Nucleolar protein 16</fullName>
    </recommendedName>
</protein>
<evidence type="ECO:0000256" key="4">
    <source>
        <dbReference type="ARBA" id="ARBA00023242"/>
    </source>
</evidence>
<evidence type="ECO:0000313" key="6">
    <source>
        <dbReference type="EMBL" id="KAJ3432172.1"/>
    </source>
</evidence>
<evidence type="ECO:0000256" key="2">
    <source>
        <dbReference type="ARBA" id="ARBA00008479"/>
    </source>
</evidence>
<dbReference type="GO" id="GO:0042273">
    <property type="term" value="P:ribosomal large subunit biogenesis"/>
    <property type="evidence" value="ECO:0007669"/>
    <property type="project" value="TreeGrafter"/>
</dbReference>
<dbReference type="PANTHER" id="PTHR13243">
    <property type="entry name" value="HSPC111 PROTEIN-RELATED"/>
    <property type="match status" value="1"/>
</dbReference>
<dbReference type="PANTHER" id="PTHR13243:SF1">
    <property type="entry name" value="NUCLEOLAR PROTEIN 16"/>
    <property type="match status" value="1"/>
</dbReference>
<gene>
    <name evidence="6" type="ORF">M0812_21103</name>
</gene>
<comment type="caution">
    <text evidence="6">The sequence shown here is derived from an EMBL/GenBank/DDBJ whole genome shotgun (WGS) entry which is preliminary data.</text>
</comment>
<feature type="region of interest" description="Disordered" evidence="5">
    <location>
        <begin position="289"/>
        <end position="334"/>
    </location>
</feature>
<dbReference type="EMBL" id="JANTQA010000047">
    <property type="protein sequence ID" value="KAJ3432172.1"/>
    <property type="molecule type" value="Genomic_DNA"/>
</dbReference>
<dbReference type="Pfam" id="PF09420">
    <property type="entry name" value="Nop16"/>
    <property type="match status" value="1"/>
</dbReference>
<feature type="compositionally biased region" description="Basic residues" evidence="5">
    <location>
        <begin position="1"/>
        <end position="20"/>
    </location>
</feature>
<feature type="compositionally biased region" description="Basic and acidic residues" evidence="5">
    <location>
        <begin position="185"/>
        <end position="206"/>
    </location>
</feature>
<feature type="region of interest" description="Disordered" evidence="5">
    <location>
        <begin position="1"/>
        <end position="22"/>
    </location>
</feature>
<dbReference type="GO" id="GO:0005730">
    <property type="term" value="C:nucleolus"/>
    <property type="evidence" value="ECO:0007669"/>
    <property type="project" value="UniProtKB-SubCell"/>
</dbReference>
<feature type="compositionally biased region" description="Basic and acidic residues" evidence="5">
    <location>
        <begin position="289"/>
        <end position="301"/>
    </location>
</feature>
<evidence type="ECO:0000256" key="3">
    <source>
        <dbReference type="ARBA" id="ARBA00015522"/>
    </source>
</evidence>